<dbReference type="GO" id="GO:0005886">
    <property type="term" value="C:plasma membrane"/>
    <property type="evidence" value="ECO:0007669"/>
    <property type="project" value="UniProtKB-SubCell"/>
</dbReference>
<feature type="transmembrane region" description="Helical" evidence="7">
    <location>
        <begin position="136"/>
        <end position="157"/>
    </location>
</feature>
<evidence type="ECO:0000313" key="12">
    <source>
        <dbReference type="Proteomes" id="UP000321816"/>
    </source>
</evidence>
<keyword evidence="6 7" id="KW-0472">Membrane</keyword>
<keyword evidence="5 7" id="KW-1133">Transmembrane helix</keyword>
<evidence type="ECO:0000256" key="7">
    <source>
        <dbReference type="SAM" id="Phobius"/>
    </source>
</evidence>
<name>A0A5C7FS08_9BACI</name>
<dbReference type="InterPro" id="IPR023408">
    <property type="entry name" value="MscS_beta-dom_sf"/>
</dbReference>
<dbReference type="Gene3D" id="3.30.70.100">
    <property type="match status" value="1"/>
</dbReference>
<feature type="transmembrane region" description="Helical" evidence="7">
    <location>
        <begin position="69"/>
        <end position="87"/>
    </location>
</feature>
<keyword evidence="12" id="KW-1185">Reference proteome</keyword>
<comment type="subcellular location">
    <subcellularLocation>
        <location evidence="1">Cell membrane</location>
        <topology evidence="1">Multi-pass membrane protein</topology>
    </subcellularLocation>
</comment>
<proteinExistence type="inferred from homology"/>
<dbReference type="Pfam" id="PF00924">
    <property type="entry name" value="MS_channel_2nd"/>
    <property type="match status" value="1"/>
</dbReference>
<evidence type="ECO:0000259" key="9">
    <source>
        <dbReference type="Pfam" id="PF21082"/>
    </source>
</evidence>
<dbReference type="Gene3D" id="2.30.30.60">
    <property type="match status" value="1"/>
</dbReference>
<dbReference type="SUPFAM" id="SSF50182">
    <property type="entry name" value="Sm-like ribonucleoproteins"/>
    <property type="match status" value="1"/>
</dbReference>
<dbReference type="AlphaFoldDB" id="A0A5C7FS08"/>
<dbReference type="InterPro" id="IPR006685">
    <property type="entry name" value="MscS_channel_2nd"/>
</dbReference>
<dbReference type="SUPFAM" id="SSF82861">
    <property type="entry name" value="Mechanosensitive channel protein MscS (YggB), transmembrane region"/>
    <property type="match status" value="1"/>
</dbReference>
<feature type="transmembrane region" description="Helical" evidence="7">
    <location>
        <begin position="163"/>
        <end position="183"/>
    </location>
</feature>
<dbReference type="KEGG" id="ahal:FTX54_010050"/>
<accession>A0A5C7FS08</accession>
<dbReference type="InterPro" id="IPR049142">
    <property type="entry name" value="MS_channel_1st"/>
</dbReference>
<dbReference type="RefSeq" id="WP_147802462.1">
    <property type="nucleotide sequence ID" value="NZ_CP144914.1"/>
</dbReference>
<dbReference type="OrthoDB" id="9809206at2"/>
<evidence type="ECO:0000256" key="4">
    <source>
        <dbReference type="ARBA" id="ARBA00022692"/>
    </source>
</evidence>
<sequence>MLEETPELLTEAQRIFTWQQLGIAAGIFLLFLIFRKIFTKYIFRFILFLSKKTSVEILSNILLAFEKPMRSFFVFIGLFVAVVYFPFDESFHDFFDKVFRTLIIFHIAWGLFNLSASTSSIFTQVGKKMKIEFDDILLPFVSKLLRFAIVVMALSIIASEWEYNVSGFVAGLGLGGLAFALAAQESIKNFFGGVIIIVEKPFALGDWIKAPSVEGFVEDISFRSTKIRTFADSVIVVPNSTLSNEPIENWTKMRKRLITFDIGILYSTPVAKVRKCVDRIDRYLHEHTEVDNELIIVRFNTFNESSLDIFIYFFTIPTGWVAHMKVKEDINMKVMEILEEEGVSIAFPTRTLDMSSKEKYENVEQADEIFSESTYK</sequence>
<dbReference type="InterPro" id="IPR045042">
    <property type="entry name" value="YnaI-like"/>
</dbReference>
<keyword evidence="4 7" id="KW-0812">Transmembrane</keyword>
<evidence type="ECO:0000313" key="11">
    <source>
        <dbReference type="EMBL" id="WWD78770.1"/>
    </source>
</evidence>
<dbReference type="InterPro" id="IPR010920">
    <property type="entry name" value="LSM_dom_sf"/>
</dbReference>
<dbReference type="InterPro" id="IPR049278">
    <property type="entry name" value="MS_channel_C"/>
</dbReference>
<protein>
    <submittedName>
        <fullName evidence="11">Mechanosensitive ion channel family protein</fullName>
    </submittedName>
</protein>
<feature type="domain" description="Mechanosensitive ion channel transmembrane helices 2/3" evidence="10">
    <location>
        <begin position="143"/>
        <end position="184"/>
    </location>
</feature>
<dbReference type="Pfam" id="PF21088">
    <property type="entry name" value="MS_channel_1st"/>
    <property type="match status" value="1"/>
</dbReference>
<feature type="domain" description="Mechanosensitive ion channel MscS" evidence="8">
    <location>
        <begin position="186"/>
        <end position="252"/>
    </location>
</feature>
<dbReference type="InterPro" id="IPR011014">
    <property type="entry name" value="MscS_channel_TM-2"/>
</dbReference>
<comment type="similarity">
    <text evidence="2">Belongs to the MscS (TC 1.A.23) family.</text>
</comment>
<dbReference type="Pfam" id="PF21082">
    <property type="entry name" value="MS_channel_3rd"/>
    <property type="match status" value="1"/>
</dbReference>
<evidence type="ECO:0000256" key="6">
    <source>
        <dbReference type="ARBA" id="ARBA00023136"/>
    </source>
</evidence>
<keyword evidence="3" id="KW-1003">Cell membrane</keyword>
<evidence type="ECO:0000256" key="1">
    <source>
        <dbReference type="ARBA" id="ARBA00004651"/>
    </source>
</evidence>
<evidence type="ECO:0000259" key="8">
    <source>
        <dbReference type="Pfam" id="PF00924"/>
    </source>
</evidence>
<evidence type="ECO:0000256" key="5">
    <source>
        <dbReference type="ARBA" id="ARBA00022989"/>
    </source>
</evidence>
<dbReference type="GO" id="GO:0055085">
    <property type="term" value="P:transmembrane transport"/>
    <property type="evidence" value="ECO:0007669"/>
    <property type="project" value="InterPro"/>
</dbReference>
<evidence type="ECO:0000256" key="3">
    <source>
        <dbReference type="ARBA" id="ARBA00022475"/>
    </source>
</evidence>
<feature type="transmembrane region" description="Helical" evidence="7">
    <location>
        <begin position="15"/>
        <end position="34"/>
    </location>
</feature>
<feature type="transmembrane region" description="Helical" evidence="7">
    <location>
        <begin position="99"/>
        <end position="116"/>
    </location>
</feature>
<dbReference type="SUPFAM" id="SSF82689">
    <property type="entry name" value="Mechanosensitive channel protein MscS (YggB), C-terminal domain"/>
    <property type="match status" value="1"/>
</dbReference>
<evidence type="ECO:0000259" key="10">
    <source>
        <dbReference type="Pfam" id="PF21088"/>
    </source>
</evidence>
<organism evidence="11 12">
    <name type="scientific">Alkalicoccus halolimnae</name>
    <dbReference type="NCBI Taxonomy" id="1667239"/>
    <lineage>
        <taxon>Bacteria</taxon>
        <taxon>Bacillati</taxon>
        <taxon>Bacillota</taxon>
        <taxon>Bacilli</taxon>
        <taxon>Bacillales</taxon>
        <taxon>Bacillaceae</taxon>
        <taxon>Alkalicoccus</taxon>
    </lineage>
</organism>
<dbReference type="PANTHER" id="PTHR43634">
    <property type="entry name" value="OW CONDUCTANCE MECHANOSENSITIVE CHANNEL"/>
    <property type="match status" value="1"/>
</dbReference>
<dbReference type="EMBL" id="CP144914">
    <property type="protein sequence ID" value="WWD78770.1"/>
    <property type="molecule type" value="Genomic_DNA"/>
</dbReference>
<reference evidence="11 12" key="1">
    <citation type="submission" date="2024-01" db="EMBL/GenBank/DDBJ databases">
        <title>Complete Genome Sequence of Alkalicoccus halolimnae BZ-SZ-XJ29T, a Moderately Halophilic Bacterium Isolated from a Salt Lake.</title>
        <authorList>
            <person name="Zhao B."/>
        </authorList>
    </citation>
    <scope>NUCLEOTIDE SEQUENCE [LARGE SCALE GENOMIC DNA]</scope>
    <source>
        <strain evidence="11 12">BZ-SZ-XJ29</strain>
    </source>
</reference>
<dbReference type="PANTHER" id="PTHR43634:SF2">
    <property type="entry name" value="LOW CONDUCTANCE MECHANOSENSITIVE CHANNEL YNAI"/>
    <property type="match status" value="1"/>
</dbReference>
<gene>
    <name evidence="11" type="ORF">FTX54_010050</name>
</gene>
<evidence type="ECO:0000256" key="2">
    <source>
        <dbReference type="ARBA" id="ARBA00008017"/>
    </source>
</evidence>
<dbReference type="Proteomes" id="UP000321816">
    <property type="component" value="Chromosome"/>
</dbReference>
<dbReference type="Gene3D" id="1.10.287.1260">
    <property type="match status" value="1"/>
</dbReference>
<dbReference type="InterPro" id="IPR011066">
    <property type="entry name" value="MscS_channel_C_sf"/>
</dbReference>
<feature type="domain" description="Mechanosensitive ion channel MscS C-terminal" evidence="9">
    <location>
        <begin position="258"/>
        <end position="345"/>
    </location>
</feature>